<dbReference type="Proteomes" id="UP000027451">
    <property type="component" value="Unassembled WGS sequence"/>
</dbReference>
<evidence type="ECO:0000313" key="1">
    <source>
        <dbReference type="EMBL" id="KDR29287.1"/>
    </source>
</evidence>
<dbReference type="RefSeq" id="WP_008352280.1">
    <property type="nucleotide sequence ID" value="NZ_CP084283.1"/>
</dbReference>
<dbReference type="GO" id="GO:0009307">
    <property type="term" value="P:DNA restriction-modification system"/>
    <property type="evidence" value="ECO:0007669"/>
    <property type="project" value="InterPro"/>
</dbReference>
<reference evidence="1 2" key="1">
    <citation type="submission" date="2014-03" db="EMBL/GenBank/DDBJ databases">
        <title>Draft Genome Sequences of Four Burkholderia Strains.</title>
        <authorList>
            <person name="Liu X.Y."/>
            <person name="Li C.X."/>
            <person name="Xu J.H."/>
        </authorList>
    </citation>
    <scope>NUCLEOTIDE SEQUENCE [LARGE SCALE GENOMIC DNA]</scope>
    <source>
        <strain evidence="1 2">OP-1</strain>
    </source>
</reference>
<dbReference type="GO" id="GO:0004519">
    <property type="term" value="F:endonuclease activity"/>
    <property type="evidence" value="ECO:0007669"/>
    <property type="project" value="UniProtKB-KW"/>
</dbReference>
<dbReference type="EMBL" id="JFHD01000014">
    <property type="protein sequence ID" value="KDR29287.1"/>
    <property type="molecule type" value="Genomic_DNA"/>
</dbReference>
<keyword evidence="1" id="KW-0255">Endonuclease</keyword>
<dbReference type="AlphaFoldDB" id="A0A656QLV7"/>
<protein>
    <submittedName>
        <fullName evidence="1">Restriction endonuclease</fullName>
    </submittedName>
</protein>
<name>A0A656QLV7_9BURK</name>
<sequence>MSHPIPIKNLWFLLSYAHNLAEFSSQLPVAIADEDDIPELLGRLLVWLVERRIRRNLTRAYQTREARLTRVRGRIDLVQTLCSDELRQGRIICRFEEPTADTPRNQLVRYALTYAASIVGETKLSHRCVQLASELGRLGVSYRRPARSEMAREQIGRNDAEDRALLAVSGLVLDPRLPTEEAGNSYIARLRRDDRMLPYIFEKAVAGFYAHQLPAREWWVRPQKQLDWPIHAPTSGLRPLLPGMQADLVIDSRLTDRRIVIDTKFKTILRSNQFGSEKFRSGDIYQVFTYLRSQTGGGDRHAEHAEGTLLHPSVGEHVDESCTVQGHRLRFTTVDLGGEIATICATLRSLVEPQPI</sequence>
<organism evidence="1 2">
    <name type="scientific">Caballeronia zhejiangensis</name>
    <dbReference type="NCBI Taxonomy" id="871203"/>
    <lineage>
        <taxon>Bacteria</taxon>
        <taxon>Pseudomonadati</taxon>
        <taxon>Pseudomonadota</taxon>
        <taxon>Betaproteobacteria</taxon>
        <taxon>Burkholderiales</taxon>
        <taxon>Burkholderiaceae</taxon>
        <taxon>Caballeronia</taxon>
    </lineage>
</organism>
<keyword evidence="1" id="KW-0540">Nuclease</keyword>
<dbReference type="NCBIfam" id="NF007277">
    <property type="entry name" value="PRK09736.1"/>
    <property type="match status" value="1"/>
</dbReference>
<dbReference type="PANTHER" id="PTHR38733:SF1">
    <property type="entry name" value="TYPE IV METHYL-DIRECTED RESTRICTION ENZYME ECOKMCRBC"/>
    <property type="match status" value="1"/>
</dbReference>
<dbReference type="InterPro" id="IPR014407">
    <property type="entry name" value="McrC_bac"/>
</dbReference>
<comment type="caution">
    <text evidence="1">The sequence shown here is derived from an EMBL/GenBank/DDBJ whole genome shotgun (WGS) entry which is preliminary data.</text>
</comment>
<keyword evidence="2" id="KW-1185">Reference proteome</keyword>
<dbReference type="PIRSF" id="PIRSF003109">
    <property type="entry name" value="McrC"/>
    <property type="match status" value="1"/>
</dbReference>
<gene>
    <name evidence="1" type="ORF">BG60_08160</name>
</gene>
<proteinExistence type="predicted"/>
<dbReference type="InterPro" id="IPR019292">
    <property type="entry name" value="McrC"/>
</dbReference>
<keyword evidence="1" id="KW-0378">Hydrolase</keyword>
<dbReference type="PANTHER" id="PTHR38733">
    <property type="entry name" value="PROTEIN MCRC"/>
    <property type="match status" value="1"/>
</dbReference>
<evidence type="ECO:0000313" key="2">
    <source>
        <dbReference type="Proteomes" id="UP000027451"/>
    </source>
</evidence>
<accession>A0A656QLV7</accession>
<dbReference type="OrthoDB" id="5500856at2"/>
<dbReference type="Pfam" id="PF10117">
    <property type="entry name" value="McrBC"/>
    <property type="match status" value="1"/>
</dbReference>